<dbReference type="Proteomes" id="UP000886878">
    <property type="component" value="Unassembled WGS sequence"/>
</dbReference>
<comment type="caution">
    <text evidence="9">The sequence shown here is derived from an EMBL/GenBank/DDBJ whole genome shotgun (WGS) entry which is preliminary data.</text>
</comment>
<dbReference type="PANTHER" id="PTHR10068">
    <property type="entry name" value="BONE MARROW PROTEOGLYCAN"/>
    <property type="match status" value="1"/>
</dbReference>
<dbReference type="Pfam" id="PF19258">
    <property type="entry name" value="KxYKxGKxW_sig"/>
    <property type="match status" value="1"/>
</dbReference>
<gene>
    <name evidence="9" type="ORF">H9876_04545</name>
</gene>
<evidence type="ECO:0000256" key="2">
    <source>
        <dbReference type="ARBA" id="ARBA00022525"/>
    </source>
</evidence>
<feature type="compositionally biased region" description="Low complexity" evidence="5">
    <location>
        <begin position="495"/>
        <end position="504"/>
    </location>
</feature>
<reference evidence="9" key="2">
    <citation type="submission" date="2021-04" db="EMBL/GenBank/DDBJ databases">
        <authorList>
            <person name="Gilroy R."/>
        </authorList>
    </citation>
    <scope>NUCLEOTIDE SEQUENCE</scope>
    <source>
        <strain evidence="9">ChiHejej3B27-2180</strain>
    </source>
</reference>
<evidence type="ECO:0000256" key="5">
    <source>
        <dbReference type="SAM" id="MobiDB-lite"/>
    </source>
</evidence>
<dbReference type="NCBIfam" id="TIGR01167">
    <property type="entry name" value="LPXTG_anchor"/>
    <property type="match status" value="1"/>
</dbReference>
<keyword evidence="4" id="KW-0572">Peptidoglycan-anchor</keyword>
<feature type="compositionally biased region" description="Polar residues" evidence="5">
    <location>
        <begin position="439"/>
        <end position="449"/>
    </location>
</feature>
<evidence type="ECO:0000256" key="1">
    <source>
        <dbReference type="ARBA" id="ARBA00022512"/>
    </source>
</evidence>
<evidence type="ECO:0000256" key="3">
    <source>
        <dbReference type="ARBA" id="ARBA00022729"/>
    </source>
</evidence>
<feature type="transmembrane region" description="Helical" evidence="6">
    <location>
        <begin position="645"/>
        <end position="664"/>
    </location>
</feature>
<feature type="compositionally biased region" description="Low complexity" evidence="5">
    <location>
        <begin position="409"/>
        <end position="421"/>
    </location>
</feature>
<reference evidence="9" key="1">
    <citation type="journal article" date="2021" name="PeerJ">
        <title>Extensive microbial diversity within the chicken gut microbiome revealed by metagenomics and culture.</title>
        <authorList>
            <person name="Gilroy R."/>
            <person name="Ravi A."/>
            <person name="Getino M."/>
            <person name="Pursley I."/>
            <person name="Horton D.L."/>
            <person name="Alikhan N.F."/>
            <person name="Baker D."/>
            <person name="Gharbi K."/>
            <person name="Hall N."/>
            <person name="Watson M."/>
            <person name="Adriaenssens E.M."/>
            <person name="Foster-Nyarko E."/>
            <person name="Jarju S."/>
            <person name="Secka A."/>
            <person name="Antonio M."/>
            <person name="Oren A."/>
            <person name="Chaudhuri R.R."/>
            <person name="La Ragione R."/>
            <person name="Hildebrand F."/>
            <person name="Pallen M.J."/>
        </authorList>
    </citation>
    <scope>NUCLEOTIDE SEQUENCE</scope>
    <source>
        <strain evidence="9">ChiHejej3B27-2180</strain>
    </source>
</reference>
<dbReference type="PANTHER" id="PTHR10068:SF14">
    <property type="entry name" value="CELL WALL ADHESIN EAP1"/>
    <property type="match status" value="1"/>
</dbReference>
<feature type="compositionally biased region" description="Low complexity" evidence="5">
    <location>
        <begin position="590"/>
        <end position="604"/>
    </location>
</feature>
<dbReference type="AlphaFoldDB" id="A0A9D1QPH6"/>
<dbReference type="EMBL" id="DXGK01000093">
    <property type="protein sequence ID" value="HIW70623.1"/>
    <property type="molecule type" value="Genomic_DNA"/>
</dbReference>
<evidence type="ECO:0000256" key="4">
    <source>
        <dbReference type="ARBA" id="ARBA00023088"/>
    </source>
</evidence>
<evidence type="ECO:0000256" key="6">
    <source>
        <dbReference type="SAM" id="Phobius"/>
    </source>
</evidence>
<feature type="chain" id="PRO_5038810861" evidence="7">
    <location>
        <begin position="39"/>
        <end position="669"/>
    </location>
</feature>
<dbReference type="NCBIfam" id="TIGR03715">
    <property type="entry name" value="KxYKxGKxW"/>
    <property type="match status" value="1"/>
</dbReference>
<proteinExistence type="predicted"/>
<feature type="compositionally biased region" description="Basic and acidic residues" evidence="5">
    <location>
        <begin position="450"/>
        <end position="474"/>
    </location>
</feature>
<keyword evidence="1" id="KW-0134">Cell wall</keyword>
<keyword evidence="6" id="KW-0812">Transmembrane</keyword>
<keyword evidence="6" id="KW-1133">Transmembrane helix</keyword>
<accession>A0A9D1QPH6</accession>
<keyword evidence="6" id="KW-0472">Membrane</keyword>
<name>A0A9D1QPH6_9LACO</name>
<feature type="region of interest" description="Disordered" evidence="5">
    <location>
        <begin position="400"/>
        <end position="615"/>
    </location>
</feature>
<feature type="compositionally biased region" description="Basic and acidic residues" evidence="5">
    <location>
        <begin position="538"/>
        <end position="548"/>
    </location>
</feature>
<dbReference type="PROSITE" id="PS50847">
    <property type="entry name" value="GRAM_POS_ANCHORING"/>
    <property type="match status" value="1"/>
</dbReference>
<evidence type="ECO:0000313" key="10">
    <source>
        <dbReference type="Proteomes" id="UP000886878"/>
    </source>
</evidence>
<protein>
    <submittedName>
        <fullName evidence="9">KxYKxGKxW signal peptide domain-containing protein</fullName>
    </submittedName>
</protein>
<dbReference type="InterPro" id="IPR022263">
    <property type="entry name" value="KxYKxGKxW"/>
</dbReference>
<evidence type="ECO:0000259" key="8">
    <source>
        <dbReference type="PROSITE" id="PS50847"/>
    </source>
</evidence>
<feature type="signal peptide" evidence="7">
    <location>
        <begin position="1"/>
        <end position="38"/>
    </location>
</feature>
<keyword evidence="2" id="KW-0964">Secreted</keyword>
<evidence type="ECO:0000256" key="7">
    <source>
        <dbReference type="SAM" id="SignalP"/>
    </source>
</evidence>
<dbReference type="Pfam" id="PF20597">
    <property type="entry name" value="pAdhesive_15"/>
    <property type="match status" value="1"/>
</dbReference>
<feature type="compositionally biased region" description="Low complexity" evidence="5">
    <location>
        <begin position="476"/>
        <end position="489"/>
    </location>
</feature>
<dbReference type="InterPro" id="IPR019931">
    <property type="entry name" value="LPXTG_anchor"/>
</dbReference>
<organism evidence="9 10">
    <name type="scientific">Candidatus Limosilactobacillus merdipullorum</name>
    <dbReference type="NCBI Taxonomy" id="2838653"/>
    <lineage>
        <taxon>Bacteria</taxon>
        <taxon>Bacillati</taxon>
        <taxon>Bacillota</taxon>
        <taxon>Bacilli</taxon>
        <taxon>Lactobacillales</taxon>
        <taxon>Lactobacillaceae</taxon>
        <taxon>Limosilactobacillus</taxon>
    </lineage>
</organism>
<sequence length="669" mass="72781">MNILQGRNHYKLYKSGKLWVAALIVATGLMTVPVVAHADENGTAPVTAQADQQRVATNVNEAMTTVNNNQVHTTSTVASGQVKADGHQEKTTFDSDQDLHKQLSDGMNLDHQVLRKATIFHIFSKNTGLYADTNGNFATDKLIDNPDFGSRNSTYSHTQKDVYYIGNAEKIAPNGFRTDNNYVILGNDSNVKFKEDGVYVNGTRLDHLKKSDVKIAKGYLDIDNELKSLAEMADYLACQSESDGIKRNFSDMNKQVIDVSGVIDNLIIINIDDNLLQKPQPITIKGLSSKTGGPAVILNVKGDQDIDWQTQIKLVYDDGTQLSAGESHSKPNHVLWNFGTAKRTVNIHSGYLMGSVLVPNGTIDVNVNADGNLIAHDVNIRGGESHRWDLWAPESSFVVTTQPDHPKKQPTTPTNPNNPQTPDKPDTPEKPTAPETPDQPENPNTPGQSDKTKPSKPEQPTKPDEPETPDHPENPDNPQTPDKPTTPDQPDTPDTPDNPAQPDTLENPTVPPYDHGDYVVEIPKHDQPTTPDNPGKTDQPEITDHPKQDTPGTPDQPAPDKPKTDDPSTPTTSQNPEVPTDVEKTPDQPTVPTGTPTESTTSTDVEVKTNKPVKKQSSVVAVAAAQQAKQQGTALPQTGNQDSQLSLFAVLTLSLGGFLSLVGLKKRQK</sequence>
<dbReference type="InterPro" id="IPR026588">
    <property type="entry name" value="Choice_anch_A"/>
</dbReference>
<feature type="compositionally biased region" description="Basic and acidic residues" evidence="5">
    <location>
        <begin position="514"/>
        <end position="527"/>
    </location>
</feature>
<feature type="domain" description="Gram-positive cocci surface proteins LPxTG" evidence="8">
    <location>
        <begin position="635"/>
        <end position="669"/>
    </location>
</feature>
<keyword evidence="3 7" id="KW-0732">Signal</keyword>
<evidence type="ECO:0000313" key="9">
    <source>
        <dbReference type="EMBL" id="HIW70623.1"/>
    </source>
</evidence>